<dbReference type="EMBL" id="SOAZ01000005">
    <property type="protein sequence ID" value="TDT61904.1"/>
    <property type="molecule type" value="Genomic_DNA"/>
</dbReference>
<accession>A0A4R7KUC5</accession>
<organism evidence="1 2">
    <name type="scientific">Fonticella tunisiensis</name>
    <dbReference type="NCBI Taxonomy" id="1096341"/>
    <lineage>
        <taxon>Bacteria</taxon>
        <taxon>Bacillati</taxon>
        <taxon>Bacillota</taxon>
        <taxon>Clostridia</taxon>
        <taxon>Eubacteriales</taxon>
        <taxon>Clostridiaceae</taxon>
        <taxon>Fonticella</taxon>
    </lineage>
</organism>
<keyword evidence="2" id="KW-1185">Reference proteome</keyword>
<name>A0A4R7KUC5_9CLOT</name>
<dbReference type="AlphaFoldDB" id="A0A4R7KUC5"/>
<protein>
    <submittedName>
        <fullName evidence="1">Uncharacterized protein</fullName>
    </submittedName>
</protein>
<gene>
    <name evidence="1" type="ORF">EDD71_10583</name>
</gene>
<dbReference type="Proteomes" id="UP000295325">
    <property type="component" value="Unassembled WGS sequence"/>
</dbReference>
<comment type="caution">
    <text evidence="1">The sequence shown here is derived from an EMBL/GenBank/DDBJ whole genome shotgun (WGS) entry which is preliminary data.</text>
</comment>
<reference evidence="1 2" key="1">
    <citation type="submission" date="2019-03" db="EMBL/GenBank/DDBJ databases">
        <title>Genomic Encyclopedia of Type Strains, Phase IV (KMG-IV): sequencing the most valuable type-strain genomes for metagenomic binning, comparative biology and taxonomic classification.</title>
        <authorList>
            <person name="Goeker M."/>
        </authorList>
    </citation>
    <scope>NUCLEOTIDE SEQUENCE [LARGE SCALE GENOMIC DNA]</scope>
    <source>
        <strain evidence="1 2">DSM 24455</strain>
    </source>
</reference>
<evidence type="ECO:0000313" key="1">
    <source>
        <dbReference type="EMBL" id="TDT61904.1"/>
    </source>
</evidence>
<dbReference type="OrthoDB" id="1909104at2"/>
<proteinExistence type="predicted"/>
<evidence type="ECO:0000313" key="2">
    <source>
        <dbReference type="Proteomes" id="UP000295325"/>
    </source>
</evidence>
<sequence length="126" mass="14405">MKLMHTSLPEFMLKIMQAVIKRSPNKKLEVRGLENLKSAKMQSLRTGRIESAVEEVANDKDIDRVEVIVLPRVPETMHTVIVKGIDKYGNAKKAILEVINIIHPTEEAELENCEEIIDRRPQLGRH</sequence>